<evidence type="ECO:0000313" key="3">
    <source>
        <dbReference type="EMBL" id="KOX68741.1"/>
    </source>
</evidence>
<keyword evidence="2" id="KW-0472">Membrane</keyword>
<feature type="region of interest" description="Disordered" evidence="1">
    <location>
        <begin position="51"/>
        <end position="77"/>
    </location>
</feature>
<feature type="compositionally biased region" description="Basic residues" evidence="1">
    <location>
        <begin position="51"/>
        <end position="71"/>
    </location>
</feature>
<keyword evidence="2" id="KW-1133">Transmembrane helix</keyword>
<accession>A0A0N0BCJ7</accession>
<evidence type="ECO:0000256" key="1">
    <source>
        <dbReference type="SAM" id="MobiDB-lite"/>
    </source>
</evidence>
<reference evidence="3 4" key="1">
    <citation type="submission" date="2015-07" db="EMBL/GenBank/DDBJ databases">
        <title>The genome of Melipona quadrifasciata.</title>
        <authorList>
            <person name="Pan H."/>
            <person name="Kapheim K."/>
        </authorList>
    </citation>
    <scope>NUCLEOTIDE SEQUENCE [LARGE SCALE GENOMIC DNA]</scope>
    <source>
        <strain evidence="3">0111107301</strain>
        <tissue evidence="3">Whole body</tissue>
    </source>
</reference>
<dbReference type="Proteomes" id="UP000053105">
    <property type="component" value="Unassembled WGS sequence"/>
</dbReference>
<name>A0A0N0BCJ7_9HYME</name>
<dbReference type="AlphaFoldDB" id="A0A0N0BCJ7"/>
<proteinExistence type="predicted"/>
<gene>
    <name evidence="3" type="ORF">WN51_06978</name>
</gene>
<organism evidence="3 4">
    <name type="scientific">Melipona quadrifasciata</name>
    <dbReference type="NCBI Taxonomy" id="166423"/>
    <lineage>
        <taxon>Eukaryota</taxon>
        <taxon>Metazoa</taxon>
        <taxon>Ecdysozoa</taxon>
        <taxon>Arthropoda</taxon>
        <taxon>Hexapoda</taxon>
        <taxon>Insecta</taxon>
        <taxon>Pterygota</taxon>
        <taxon>Neoptera</taxon>
        <taxon>Endopterygota</taxon>
        <taxon>Hymenoptera</taxon>
        <taxon>Apocrita</taxon>
        <taxon>Aculeata</taxon>
        <taxon>Apoidea</taxon>
        <taxon>Anthophila</taxon>
        <taxon>Apidae</taxon>
        <taxon>Melipona</taxon>
    </lineage>
</organism>
<protein>
    <submittedName>
        <fullName evidence="3">Uncharacterized protein</fullName>
    </submittedName>
</protein>
<evidence type="ECO:0000313" key="4">
    <source>
        <dbReference type="Proteomes" id="UP000053105"/>
    </source>
</evidence>
<dbReference type="EMBL" id="KQ435918">
    <property type="protein sequence ID" value="KOX68741.1"/>
    <property type="molecule type" value="Genomic_DNA"/>
</dbReference>
<feature type="transmembrane region" description="Helical" evidence="2">
    <location>
        <begin position="78"/>
        <end position="98"/>
    </location>
</feature>
<evidence type="ECO:0000256" key="2">
    <source>
        <dbReference type="SAM" id="Phobius"/>
    </source>
</evidence>
<keyword evidence="2" id="KW-0812">Transmembrane</keyword>
<keyword evidence="4" id="KW-1185">Reference proteome</keyword>
<sequence length="110" mass="12778">MRSTYLLHRTIDTNVTDGVTKSFAKITTKYKEAQGKFDELRCNLATKSKVQARREKKAKLRRKMEQRKKEKNKGPRNVAYLPLPSFFPFCCTLFFGQFQVARRAIADTAI</sequence>